<dbReference type="STRING" id="1827387.A4S15_03790"/>
<comment type="subunit">
    <text evidence="4 21">The main subunits of complex b-c1 are: cytochrome b, cytochrome c1 and the Rieske protein.</text>
</comment>
<evidence type="ECO:0000256" key="11">
    <source>
        <dbReference type="ARBA" id="ARBA00022723"/>
    </source>
</evidence>
<dbReference type="NCBIfam" id="TIGR01416">
    <property type="entry name" value="Rieske_proteo"/>
    <property type="match status" value="1"/>
</dbReference>
<dbReference type="Pfam" id="PF10399">
    <property type="entry name" value="UCR_Fe-S_N"/>
    <property type="match status" value="1"/>
</dbReference>
<evidence type="ECO:0000256" key="1">
    <source>
        <dbReference type="ARBA" id="ARBA00002444"/>
    </source>
</evidence>
<dbReference type="InterPro" id="IPR036922">
    <property type="entry name" value="Rieske_2Fe-2S_sf"/>
</dbReference>
<comment type="miscellaneous">
    <text evidence="20">The Rieske protein is a high potential 2Fe-2S protein.</text>
</comment>
<dbReference type="EMBL" id="LWDL01000001">
    <property type="protein sequence ID" value="OQW54725.1"/>
    <property type="molecule type" value="Genomic_DNA"/>
</dbReference>
<comment type="similarity">
    <text evidence="3">Belongs to the Rieske iron-sulfur protein family.</text>
</comment>
<dbReference type="InterPro" id="IPR005805">
    <property type="entry name" value="Rieske_Fe-S_prot_C"/>
</dbReference>
<keyword evidence="10" id="KW-0001">2Fe-2S</keyword>
<organism evidence="23 24">
    <name type="scientific">Candidatus Raskinella chloraquaticus</name>
    <dbReference type="NCBI Taxonomy" id="1951219"/>
    <lineage>
        <taxon>Bacteria</taxon>
        <taxon>Pseudomonadati</taxon>
        <taxon>Pseudomonadota</taxon>
        <taxon>Alphaproteobacteria</taxon>
        <taxon>Hyphomicrobiales</taxon>
        <taxon>Phreatobacteraceae</taxon>
        <taxon>Candidatus Raskinella</taxon>
    </lineage>
</organism>
<evidence type="ECO:0000256" key="20">
    <source>
        <dbReference type="RuleBase" id="RU004494"/>
    </source>
</evidence>
<evidence type="ECO:0000256" key="12">
    <source>
        <dbReference type="ARBA" id="ARBA00022967"/>
    </source>
</evidence>
<feature type="domain" description="Rieske" evidence="22">
    <location>
        <begin position="76"/>
        <end position="172"/>
    </location>
</feature>
<comment type="subcellular location">
    <subcellularLocation>
        <location evidence="2">Cell membrane</location>
        <topology evidence="2">Single-pass membrane protein</topology>
    </subcellularLocation>
</comment>
<evidence type="ECO:0000256" key="16">
    <source>
        <dbReference type="ARBA" id="ARBA00023014"/>
    </source>
</evidence>
<evidence type="ECO:0000256" key="5">
    <source>
        <dbReference type="ARBA" id="ARBA00012951"/>
    </source>
</evidence>
<comment type="caution">
    <text evidence="23">The sequence shown here is derived from an EMBL/GenBank/DDBJ whole genome shotgun (WGS) entry which is preliminary data.</text>
</comment>
<dbReference type="NCBIfam" id="TIGR01409">
    <property type="entry name" value="TAT_signal_seq"/>
    <property type="match status" value="1"/>
</dbReference>
<accession>A0A1W9I4Y4</accession>
<evidence type="ECO:0000256" key="4">
    <source>
        <dbReference type="ARBA" id="ARBA00011649"/>
    </source>
</evidence>
<evidence type="ECO:0000256" key="7">
    <source>
        <dbReference type="ARBA" id="ARBA00022448"/>
    </source>
</evidence>
<evidence type="ECO:0000256" key="9">
    <source>
        <dbReference type="ARBA" id="ARBA00022692"/>
    </source>
</evidence>
<protein>
    <recommendedName>
        <fullName evidence="6 20">Ubiquinol-cytochrome c reductase iron-sulfur subunit</fullName>
        <ecNumber evidence="5 20">7.1.1.8</ecNumber>
    </recommendedName>
</protein>
<evidence type="ECO:0000256" key="2">
    <source>
        <dbReference type="ARBA" id="ARBA00004162"/>
    </source>
</evidence>
<evidence type="ECO:0000256" key="13">
    <source>
        <dbReference type="ARBA" id="ARBA00022982"/>
    </source>
</evidence>
<comment type="catalytic activity">
    <reaction evidence="19 20">
        <text>a quinol + 2 Fe(III)-[cytochrome c](out) = a quinone + 2 Fe(II)-[cytochrome c](out) + 2 H(+)(out)</text>
        <dbReference type="Rhea" id="RHEA:11484"/>
        <dbReference type="Rhea" id="RHEA-COMP:10350"/>
        <dbReference type="Rhea" id="RHEA-COMP:14399"/>
        <dbReference type="ChEBI" id="CHEBI:15378"/>
        <dbReference type="ChEBI" id="CHEBI:24646"/>
        <dbReference type="ChEBI" id="CHEBI:29033"/>
        <dbReference type="ChEBI" id="CHEBI:29034"/>
        <dbReference type="ChEBI" id="CHEBI:132124"/>
        <dbReference type="EC" id="7.1.1.8"/>
    </reaction>
</comment>
<dbReference type="PROSITE" id="PS51318">
    <property type="entry name" value="TAT"/>
    <property type="match status" value="1"/>
</dbReference>
<evidence type="ECO:0000256" key="6">
    <source>
        <dbReference type="ARBA" id="ARBA00019816"/>
    </source>
</evidence>
<evidence type="ECO:0000256" key="17">
    <source>
        <dbReference type="ARBA" id="ARBA00023136"/>
    </source>
</evidence>
<dbReference type="InterPro" id="IPR014349">
    <property type="entry name" value="Rieske_Fe-S_prot"/>
</dbReference>
<comment type="function">
    <text evidence="1">Component of the ubiquinol-cytochrome c reductase complex (complex III or cytochrome b-c1 complex), which is a respiratory chain that generates an electrochemical potential coupled to ATP synthesis.</text>
</comment>
<dbReference type="GO" id="GO:0051537">
    <property type="term" value="F:2 iron, 2 sulfur cluster binding"/>
    <property type="evidence" value="ECO:0007669"/>
    <property type="project" value="UniProtKB-KW"/>
</dbReference>
<keyword evidence="17 20" id="KW-0472">Membrane</keyword>
<keyword evidence="12" id="KW-1278">Translocase</keyword>
<keyword evidence="9 20" id="KW-0812">Transmembrane</keyword>
<evidence type="ECO:0000259" key="22">
    <source>
        <dbReference type="PROSITE" id="PS51296"/>
    </source>
</evidence>
<dbReference type="Pfam" id="PF00355">
    <property type="entry name" value="Rieske"/>
    <property type="match status" value="1"/>
</dbReference>
<feature type="transmembrane region" description="Helical" evidence="20">
    <location>
        <begin position="16"/>
        <end position="37"/>
    </location>
</feature>
<dbReference type="InterPro" id="IPR017941">
    <property type="entry name" value="Rieske_2Fe-2S"/>
</dbReference>
<evidence type="ECO:0000256" key="15">
    <source>
        <dbReference type="ARBA" id="ARBA00023004"/>
    </source>
</evidence>
<evidence type="ECO:0000313" key="23">
    <source>
        <dbReference type="EMBL" id="OQW54725.1"/>
    </source>
</evidence>
<dbReference type="PROSITE" id="PS51296">
    <property type="entry name" value="RIESKE"/>
    <property type="match status" value="1"/>
</dbReference>
<dbReference type="EC" id="7.1.1.8" evidence="5 20"/>
<keyword evidence="14 20" id="KW-1133">Transmembrane helix</keyword>
<dbReference type="InterPro" id="IPR006317">
    <property type="entry name" value="Ubiquinol_cyt_c_Rdtase_Fe-S-su"/>
</dbReference>
<keyword evidence="11" id="KW-0479">Metal-binding</keyword>
<evidence type="ECO:0000256" key="3">
    <source>
        <dbReference type="ARBA" id="ARBA00010651"/>
    </source>
</evidence>
<dbReference type="CDD" id="cd03470">
    <property type="entry name" value="Rieske_cytochrome_bc1"/>
    <property type="match status" value="1"/>
</dbReference>
<evidence type="ECO:0000256" key="19">
    <source>
        <dbReference type="ARBA" id="ARBA00029351"/>
    </source>
</evidence>
<keyword evidence="18" id="KW-1015">Disulfide bond</keyword>
<dbReference type="Gene3D" id="2.102.10.10">
    <property type="entry name" value="Rieske [2Fe-2S] iron-sulphur domain"/>
    <property type="match status" value="1"/>
</dbReference>
<sequence>MVETMSAHSGTTRRDFIYLATGAAAAVGGAGAVWPFIAQMNPDASTLALASVEVNIASVKQGQMITVLWRGKPVFIRRRTEAEIKAATDAKLADLSDPETDQKRVQKPEWLILIGVCTHLGCVPLGYQGAYNGWFCPCHGSLYDTSGRVRKGPAQKNLEVPAYTFASDSLVRIG</sequence>
<evidence type="ECO:0000256" key="10">
    <source>
        <dbReference type="ARBA" id="ARBA00022714"/>
    </source>
</evidence>
<gene>
    <name evidence="23" type="ORF">A4S15_03790</name>
</gene>
<reference evidence="23 24" key="1">
    <citation type="journal article" date="2017" name="Water Res.">
        <title>Comammox in drinking water systems.</title>
        <authorList>
            <person name="Wang Y."/>
            <person name="Ma L."/>
            <person name="Mao Y."/>
            <person name="Jiang X."/>
            <person name="Xia Y."/>
            <person name="Yu K."/>
            <person name="Li B."/>
            <person name="Zhang T."/>
        </authorList>
    </citation>
    <scope>NUCLEOTIDE SEQUENCE [LARGE SCALE GENOMIC DNA]</scope>
    <source>
        <strain evidence="23">SG_bin8</strain>
    </source>
</reference>
<dbReference type="RefSeq" id="WP_376801494.1">
    <property type="nucleotide sequence ID" value="NZ_DBNB01000012.1"/>
</dbReference>
<dbReference type="InterPro" id="IPR019470">
    <property type="entry name" value="Ubiq_cytC_Rdtase_Fe-S_su_TAT"/>
</dbReference>
<keyword evidence="7 20" id="KW-0813">Transport</keyword>
<dbReference type="SUPFAM" id="SSF50022">
    <property type="entry name" value="ISP domain"/>
    <property type="match status" value="1"/>
</dbReference>
<evidence type="ECO:0000256" key="18">
    <source>
        <dbReference type="ARBA" id="ARBA00023157"/>
    </source>
</evidence>
<dbReference type="InterPro" id="IPR006311">
    <property type="entry name" value="TAT_signal"/>
</dbReference>
<dbReference type="Gene3D" id="1.20.5.510">
    <property type="entry name" value="Single helix bin"/>
    <property type="match status" value="1"/>
</dbReference>
<dbReference type="GO" id="GO:0005886">
    <property type="term" value="C:plasma membrane"/>
    <property type="evidence" value="ECO:0007669"/>
    <property type="project" value="UniProtKB-SubCell"/>
</dbReference>
<dbReference type="PANTHER" id="PTHR10134">
    <property type="entry name" value="CYTOCHROME B-C1 COMPLEX SUBUNIT RIESKE, MITOCHONDRIAL"/>
    <property type="match status" value="1"/>
</dbReference>
<evidence type="ECO:0000256" key="8">
    <source>
        <dbReference type="ARBA" id="ARBA00022475"/>
    </source>
</evidence>
<dbReference type="GO" id="GO:0046872">
    <property type="term" value="F:metal ion binding"/>
    <property type="evidence" value="ECO:0007669"/>
    <property type="project" value="UniProtKB-KW"/>
</dbReference>
<keyword evidence="16" id="KW-0411">Iron-sulfur</keyword>
<evidence type="ECO:0000313" key="24">
    <source>
        <dbReference type="Proteomes" id="UP000192872"/>
    </source>
</evidence>
<comment type="cofactor">
    <cofactor evidence="20">
        <name>[2Fe-2S] cluster</name>
        <dbReference type="ChEBI" id="CHEBI:190135"/>
    </cofactor>
    <text evidence="20">Binds 1 [2Fe-2S] cluster per subunit.</text>
</comment>
<dbReference type="AlphaFoldDB" id="A0A1W9I4Y4"/>
<name>A0A1W9I4Y4_9HYPH</name>
<evidence type="ECO:0000256" key="21">
    <source>
        <dbReference type="RuleBase" id="RU004497"/>
    </source>
</evidence>
<dbReference type="FunFam" id="2.102.10.10:FF:000001">
    <property type="entry name" value="Cytochrome b-c1 complex subunit Rieske, mitochondrial"/>
    <property type="match status" value="1"/>
</dbReference>
<dbReference type="Proteomes" id="UP000192872">
    <property type="component" value="Unassembled WGS sequence"/>
</dbReference>
<dbReference type="InterPro" id="IPR019546">
    <property type="entry name" value="TAT_signal_bac_arc"/>
</dbReference>
<dbReference type="GO" id="GO:0008121">
    <property type="term" value="F:quinol-cytochrome-c reductase activity"/>
    <property type="evidence" value="ECO:0007669"/>
    <property type="project" value="UniProtKB-EC"/>
</dbReference>
<keyword evidence="15" id="KW-0408">Iron</keyword>
<evidence type="ECO:0000256" key="14">
    <source>
        <dbReference type="ARBA" id="ARBA00022989"/>
    </source>
</evidence>
<dbReference type="PRINTS" id="PR00162">
    <property type="entry name" value="RIESKE"/>
</dbReference>
<keyword evidence="13 20" id="KW-0249">Electron transport</keyword>
<proteinExistence type="inferred from homology"/>
<keyword evidence="8" id="KW-1003">Cell membrane</keyword>